<feature type="compositionally biased region" description="Low complexity" evidence="2">
    <location>
        <begin position="51"/>
        <end position="62"/>
    </location>
</feature>
<evidence type="ECO:0000313" key="4">
    <source>
        <dbReference type="Proteomes" id="UP001430953"/>
    </source>
</evidence>
<accession>A0AAW2FFS1</accession>
<dbReference type="Proteomes" id="UP001430953">
    <property type="component" value="Unassembled WGS sequence"/>
</dbReference>
<proteinExistence type="predicted"/>
<feature type="region of interest" description="Disordered" evidence="2">
    <location>
        <begin position="13"/>
        <end position="74"/>
    </location>
</feature>
<keyword evidence="4" id="KW-1185">Reference proteome</keyword>
<keyword evidence="1" id="KW-0175">Coiled coil</keyword>
<protein>
    <submittedName>
        <fullName evidence="3">Uncharacterized protein</fullName>
    </submittedName>
</protein>
<evidence type="ECO:0000256" key="2">
    <source>
        <dbReference type="SAM" id="MobiDB-lite"/>
    </source>
</evidence>
<reference evidence="3 4" key="1">
    <citation type="submission" date="2023-03" db="EMBL/GenBank/DDBJ databases">
        <title>High recombination rates correlate with genetic variation in Cardiocondyla obscurior ants.</title>
        <authorList>
            <person name="Errbii M."/>
        </authorList>
    </citation>
    <scope>NUCLEOTIDE SEQUENCE [LARGE SCALE GENOMIC DNA]</scope>
    <source>
        <strain evidence="3">Alpha-2009</strain>
        <tissue evidence="3">Whole body</tissue>
    </source>
</reference>
<feature type="coiled-coil region" evidence="1">
    <location>
        <begin position="105"/>
        <end position="156"/>
    </location>
</feature>
<evidence type="ECO:0000313" key="3">
    <source>
        <dbReference type="EMBL" id="KAL0114819.1"/>
    </source>
</evidence>
<gene>
    <name evidence="3" type="ORF">PUN28_011864</name>
</gene>
<dbReference type="AlphaFoldDB" id="A0AAW2FFS1"/>
<dbReference type="EMBL" id="JADYXP020000011">
    <property type="protein sequence ID" value="KAL0114819.1"/>
    <property type="molecule type" value="Genomic_DNA"/>
</dbReference>
<evidence type="ECO:0000256" key="1">
    <source>
        <dbReference type="SAM" id="Coils"/>
    </source>
</evidence>
<name>A0AAW2FFS1_9HYME</name>
<comment type="caution">
    <text evidence="3">The sequence shown here is derived from an EMBL/GenBank/DDBJ whole genome shotgun (WGS) entry which is preliminary data.</text>
</comment>
<sequence>MTQILKEGFLSDGCVSKRHPADREDFEATGNETYVPGKGKKSYNNQYDGDTLNTSSKTSNTSPKQSGKREEGWKEVVRMGQSDDSGRFMNSPFRSKKVSVPTNAISRANSQIKKFTEKIKQFEETDKTAKNFTLLLEQERIQWKSLENKLTKQIEEKKKRCKAEEFYKNKSFFISKSISIFPELLAKTRLLEQQQKTIEKLKAEEKRSHWKGKENVTKTKNKEIEELKLINKVNAMVEEVRNTVEEEIRLANDRYKTCLTSFS</sequence>
<organism evidence="3 4">
    <name type="scientific">Cardiocondyla obscurior</name>
    <dbReference type="NCBI Taxonomy" id="286306"/>
    <lineage>
        <taxon>Eukaryota</taxon>
        <taxon>Metazoa</taxon>
        <taxon>Ecdysozoa</taxon>
        <taxon>Arthropoda</taxon>
        <taxon>Hexapoda</taxon>
        <taxon>Insecta</taxon>
        <taxon>Pterygota</taxon>
        <taxon>Neoptera</taxon>
        <taxon>Endopterygota</taxon>
        <taxon>Hymenoptera</taxon>
        <taxon>Apocrita</taxon>
        <taxon>Aculeata</taxon>
        <taxon>Formicoidea</taxon>
        <taxon>Formicidae</taxon>
        <taxon>Myrmicinae</taxon>
        <taxon>Cardiocondyla</taxon>
    </lineage>
</organism>